<evidence type="ECO:0000313" key="1">
    <source>
        <dbReference type="EMBL" id="AFK47683.1"/>
    </source>
</evidence>
<sequence>MSIQRLHKEGQVGRRKSFINIGKLLRKPYSLHISQSC</sequence>
<organism evidence="1">
    <name type="scientific">Lotus japonicus</name>
    <name type="common">Lotus corniculatus var. japonicus</name>
    <dbReference type="NCBI Taxonomy" id="34305"/>
    <lineage>
        <taxon>Eukaryota</taxon>
        <taxon>Viridiplantae</taxon>
        <taxon>Streptophyta</taxon>
        <taxon>Embryophyta</taxon>
        <taxon>Tracheophyta</taxon>
        <taxon>Spermatophyta</taxon>
        <taxon>Magnoliopsida</taxon>
        <taxon>eudicotyledons</taxon>
        <taxon>Gunneridae</taxon>
        <taxon>Pentapetalae</taxon>
        <taxon>rosids</taxon>
        <taxon>fabids</taxon>
        <taxon>Fabales</taxon>
        <taxon>Fabaceae</taxon>
        <taxon>Papilionoideae</taxon>
        <taxon>50 kb inversion clade</taxon>
        <taxon>NPAAA clade</taxon>
        <taxon>Hologalegina</taxon>
        <taxon>robinioid clade</taxon>
        <taxon>Loteae</taxon>
        <taxon>Lotus</taxon>
    </lineage>
</organism>
<accession>I3T591</accession>
<dbReference type="AlphaFoldDB" id="I3T591"/>
<dbReference type="EMBL" id="BT147889">
    <property type="protein sequence ID" value="AFK47683.1"/>
    <property type="molecule type" value="mRNA"/>
</dbReference>
<protein>
    <submittedName>
        <fullName evidence="1">Uncharacterized protein</fullName>
    </submittedName>
</protein>
<proteinExistence type="evidence at transcript level"/>
<name>I3T591_LOTJA</name>
<reference evidence="1" key="1">
    <citation type="submission" date="2012-05" db="EMBL/GenBank/DDBJ databases">
        <authorList>
            <person name="Krishnakumar V."/>
            <person name="Cheung F."/>
            <person name="Xiao Y."/>
            <person name="Chan A."/>
            <person name="Moskal W.A."/>
            <person name="Town C.D."/>
        </authorList>
    </citation>
    <scope>NUCLEOTIDE SEQUENCE</scope>
</reference>